<protein>
    <submittedName>
        <fullName evidence="1">Uncharacterized protein</fullName>
    </submittedName>
</protein>
<dbReference type="CTD" id="9815945"/>
<dbReference type="HOGENOM" id="CLU_1070527_0_0_1"/>
<dbReference type="Proteomes" id="UP000008281">
    <property type="component" value="Unassembled WGS sequence"/>
</dbReference>
<evidence type="ECO:0000313" key="2">
    <source>
        <dbReference type="Proteomes" id="UP000008281"/>
    </source>
</evidence>
<gene>
    <name evidence="1" type="ORF">CRE_26549</name>
</gene>
<dbReference type="eggNOG" id="ENOG502TIRE">
    <property type="taxonomic scope" value="Eukaryota"/>
</dbReference>
<organism evidence="2">
    <name type="scientific">Caenorhabditis remanei</name>
    <name type="common">Caenorhabditis vulgaris</name>
    <dbReference type="NCBI Taxonomy" id="31234"/>
    <lineage>
        <taxon>Eukaryota</taxon>
        <taxon>Metazoa</taxon>
        <taxon>Ecdysozoa</taxon>
        <taxon>Nematoda</taxon>
        <taxon>Chromadorea</taxon>
        <taxon>Rhabditida</taxon>
        <taxon>Rhabditina</taxon>
        <taxon>Rhabditomorpha</taxon>
        <taxon>Rhabditoidea</taxon>
        <taxon>Rhabditidae</taxon>
        <taxon>Peloderinae</taxon>
        <taxon>Caenorhabditis</taxon>
    </lineage>
</organism>
<dbReference type="GeneID" id="9815945"/>
<name>E3LR72_CAERE</name>
<sequence length="267" mass="31091">MEKFMEELLECHAADNKRKMGRPSKIPPFSHYDVYKTSDIDFFISLFSGREELYNPCEEFSERRQKAFHFIEKKCGHFLAMRKGRNAEKLWLYLFNDFEKLIRNGGDRNDEKSKSITVFYDCLKFLIPYLETSDRTNLPIMPRGKLDLRDDVAIGDAKRQKLEDSGSPEEHLDDDWFQKVIETMTNQKSNNSICSISYSIPEPPESGSSGIEFSCKSGNLTTAERHADIISCVTNFLEEIPNEKLMLCKVRLFQFIEDEKAKMKCEK</sequence>
<dbReference type="RefSeq" id="XP_003113701.2">
    <property type="nucleotide sequence ID" value="XM_003113653.2"/>
</dbReference>
<dbReference type="EMBL" id="DS268413">
    <property type="protein sequence ID" value="EFP07613.1"/>
    <property type="molecule type" value="Genomic_DNA"/>
</dbReference>
<dbReference type="OrthoDB" id="5855436at2759"/>
<dbReference type="KEGG" id="crq:GCK72_006233"/>
<evidence type="ECO:0000313" key="1">
    <source>
        <dbReference type="EMBL" id="EFP07613.1"/>
    </source>
</evidence>
<dbReference type="OMA" id="PPFSHYD"/>
<reference evidence="1" key="1">
    <citation type="submission" date="2007-07" db="EMBL/GenBank/DDBJ databases">
        <title>PCAP assembly of the Caenorhabditis remanei genome.</title>
        <authorList>
            <consortium name="The Caenorhabditis remanei Sequencing Consortium"/>
            <person name="Wilson R.K."/>
        </authorList>
    </citation>
    <scope>NUCLEOTIDE SEQUENCE [LARGE SCALE GENOMIC DNA]</scope>
    <source>
        <strain evidence="1">PB4641</strain>
    </source>
</reference>
<accession>E3LR72</accession>
<proteinExistence type="predicted"/>
<dbReference type="AlphaFoldDB" id="E3LR72"/>
<dbReference type="FunCoup" id="E3LR72">
    <property type="interactions" value="170"/>
</dbReference>
<keyword evidence="2" id="KW-1185">Reference proteome</keyword>